<evidence type="ECO:0000313" key="2">
    <source>
        <dbReference type="Proteomes" id="UP000483820"/>
    </source>
</evidence>
<dbReference type="KEGG" id="crq:GCK72_009015"/>
<evidence type="ECO:0000313" key="1">
    <source>
        <dbReference type="EMBL" id="KAF1760765.1"/>
    </source>
</evidence>
<dbReference type="RefSeq" id="XP_053586745.1">
    <property type="nucleotide sequence ID" value="XM_053727168.1"/>
</dbReference>
<reference evidence="1 2" key="1">
    <citation type="submission" date="2019-12" db="EMBL/GenBank/DDBJ databases">
        <title>Chromosome-level assembly of the Caenorhabditis remanei genome.</title>
        <authorList>
            <person name="Teterina A.A."/>
            <person name="Willis J.H."/>
            <person name="Phillips P.C."/>
        </authorList>
    </citation>
    <scope>NUCLEOTIDE SEQUENCE [LARGE SCALE GENOMIC DNA]</scope>
    <source>
        <strain evidence="1 2">PX506</strain>
        <tissue evidence="1">Whole organism</tissue>
    </source>
</reference>
<proteinExistence type="predicted"/>
<organism evidence="1 2">
    <name type="scientific">Caenorhabditis remanei</name>
    <name type="common">Caenorhabditis vulgaris</name>
    <dbReference type="NCBI Taxonomy" id="31234"/>
    <lineage>
        <taxon>Eukaryota</taxon>
        <taxon>Metazoa</taxon>
        <taxon>Ecdysozoa</taxon>
        <taxon>Nematoda</taxon>
        <taxon>Chromadorea</taxon>
        <taxon>Rhabditida</taxon>
        <taxon>Rhabditina</taxon>
        <taxon>Rhabditomorpha</taxon>
        <taxon>Rhabditoidea</taxon>
        <taxon>Rhabditidae</taxon>
        <taxon>Peloderinae</taxon>
        <taxon>Caenorhabditis</taxon>
    </lineage>
</organism>
<protein>
    <submittedName>
        <fullName evidence="1">Uncharacterized protein</fullName>
    </submittedName>
</protein>
<comment type="caution">
    <text evidence="1">The sequence shown here is derived from an EMBL/GenBank/DDBJ whole genome shotgun (WGS) entry which is preliminary data.</text>
</comment>
<sequence>MNGIDLLWSKHVLWLNPLSELLLGQDSEFDGLLDESRAVLVGGLGDLRGVVVSDVWVESGDEHKGFSHDLE</sequence>
<dbReference type="AlphaFoldDB" id="A0A6A5H1H2"/>
<gene>
    <name evidence="1" type="ORF">GCK72_009015</name>
</gene>
<dbReference type="CTD" id="78774821"/>
<dbReference type="EMBL" id="WUAV01000003">
    <property type="protein sequence ID" value="KAF1760765.1"/>
    <property type="molecule type" value="Genomic_DNA"/>
</dbReference>
<dbReference type="GeneID" id="78774821"/>
<name>A0A6A5H1H2_CAERE</name>
<accession>A0A6A5H1H2</accession>
<dbReference type="Proteomes" id="UP000483820">
    <property type="component" value="Chromosome III"/>
</dbReference>